<keyword evidence="3" id="KW-0479">Metal-binding</keyword>
<comment type="caution">
    <text evidence="6">The sequence shown here is derived from an EMBL/GenBank/DDBJ whole genome shotgun (WGS) entry which is preliminary data.</text>
</comment>
<keyword evidence="2" id="KW-0349">Heme</keyword>
<name>A0ABU3A2E4_9GAMM</name>
<evidence type="ECO:0000256" key="5">
    <source>
        <dbReference type="SAM" id="SignalP"/>
    </source>
</evidence>
<dbReference type="Proteomes" id="UP001266357">
    <property type="component" value="Unassembled WGS sequence"/>
</dbReference>
<gene>
    <name evidence="6" type="ORF">RM573_10200</name>
</gene>
<evidence type="ECO:0000256" key="4">
    <source>
        <dbReference type="ARBA" id="ARBA00023004"/>
    </source>
</evidence>
<dbReference type="Pfam" id="PF01152">
    <property type="entry name" value="Bac_globin"/>
    <property type="match status" value="1"/>
</dbReference>
<evidence type="ECO:0000256" key="2">
    <source>
        <dbReference type="ARBA" id="ARBA00022617"/>
    </source>
</evidence>
<dbReference type="CDD" id="cd00454">
    <property type="entry name" value="TrHb1_N"/>
    <property type="match status" value="1"/>
</dbReference>
<accession>A0ABU3A2E4</accession>
<proteinExistence type="predicted"/>
<evidence type="ECO:0000256" key="3">
    <source>
        <dbReference type="ARBA" id="ARBA00022723"/>
    </source>
</evidence>
<evidence type="ECO:0000313" key="6">
    <source>
        <dbReference type="EMBL" id="MDT0603965.1"/>
    </source>
</evidence>
<keyword evidence="4" id="KW-0408">Iron</keyword>
<organism evidence="6 7">
    <name type="scientific">Thalassotalea castellviae</name>
    <dbReference type="NCBI Taxonomy" id="3075612"/>
    <lineage>
        <taxon>Bacteria</taxon>
        <taxon>Pseudomonadati</taxon>
        <taxon>Pseudomonadota</taxon>
        <taxon>Gammaproteobacteria</taxon>
        <taxon>Alteromonadales</taxon>
        <taxon>Colwelliaceae</taxon>
        <taxon>Thalassotalea</taxon>
    </lineage>
</organism>
<feature type="chain" id="PRO_5045292020" evidence="5">
    <location>
        <begin position="17"/>
        <end position="151"/>
    </location>
</feature>
<keyword evidence="5" id="KW-0732">Signal</keyword>
<dbReference type="SUPFAM" id="SSF46458">
    <property type="entry name" value="Globin-like"/>
    <property type="match status" value="1"/>
</dbReference>
<evidence type="ECO:0000256" key="1">
    <source>
        <dbReference type="ARBA" id="ARBA00022448"/>
    </source>
</evidence>
<reference evidence="6 7" key="1">
    <citation type="submission" date="2023-09" db="EMBL/GenBank/DDBJ databases">
        <authorList>
            <person name="Rey-Velasco X."/>
        </authorList>
    </citation>
    <scope>NUCLEOTIDE SEQUENCE [LARGE SCALE GENOMIC DNA]</scope>
    <source>
        <strain evidence="6 7">W431</strain>
    </source>
</reference>
<evidence type="ECO:0000313" key="7">
    <source>
        <dbReference type="Proteomes" id="UP001266357"/>
    </source>
</evidence>
<dbReference type="PROSITE" id="PS51257">
    <property type="entry name" value="PROKAR_LIPOPROTEIN"/>
    <property type="match status" value="1"/>
</dbReference>
<dbReference type="InterPro" id="IPR012292">
    <property type="entry name" value="Globin/Proto"/>
</dbReference>
<sequence length="151" mass="16772">MIKPIVISLFLSALLAACSNHKPIAANQPLSSDQETLYQALGGAPKVEQIVDAFIKNIAKDAQIIGYFYDANVDHFRQGFIQHFCEATDGPCTFEGDSMHDIHTGMNITEGDFNRVVELLVQSLEQAQVSYPLQNRILKKLAPLRTDIIKI</sequence>
<feature type="signal peptide" evidence="5">
    <location>
        <begin position="1"/>
        <end position="16"/>
    </location>
</feature>
<dbReference type="InterPro" id="IPR001486">
    <property type="entry name" value="Hemoglobin_trunc"/>
</dbReference>
<dbReference type="EMBL" id="JAVRIF010000005">
    <property type="protein sequence ID" value="MDT0603965.1"/>
    <property type="molecule type" value="Genomic_DNA"/>
</dbReference>
<keyword evidence="7" id="KW-1185">Reference proteome</keyword>
<dbReference type="Gene3D" id="1.10.490.10">
    <property type="entry name" value="Globins"/>
    <property type="match status" value="1"/>
</dbReference>
<keyword evidence="1" id="KW-0813">Transport</keyword>
<dbReference type="InterPro" id="IPR009050">
    <property type="entry name" value="Globin-like_sf"/>
</dbReference>
<protein>
    <submittedName>
        <fullName evidence="6">Group 1 truncated hemoglobin</fullName>
    </submittedName>
</protein>